<dbReference type="OrthoDB" id="9899510at2759"/>
<keyword evidence="1" id="KW-0812">Transmembrane</keyword>
<keyword evidence="2" id="KW-0732">Signal</keyword>
<keyword evidence="1" id="KW-1133">Transmembrane helix</keyword>
<reference evidence="4" key="3">
    <citation type="submission" date="2025-09" db="UniProtKB">
        <authorList>
            <consortium name="Ensembl"/>
        </authorList>
    </citation>
    <scope>IDENTIFICATION</scope>
</reference>
<dbReference type="Proteomes" id="UP000001646">
    <property type="component" value="Unplaced"/>
</dbReference>
<name>A0A803TCH1_ANOCA</name>
<feature type="signal peptide" evidence="2">
    <location>
        <begin position="1"/>
        <end position="22"/>
    </location>
</feature>
<dbReference type="RefSeq" id="XP_008117378.1">
    <property type="nucleotide sequence ID" value="XM_008119171.3"/>
</dbReference>
<dbReference type="PANTHER" id="PTHR36129">
    <property type="entry name" value="ORGANIC SOLUTE TRANSPORTER SUBUNIT BETA-RELATED"/>
    <property type="match status" value="1"/>
</dbReference>
<accession>A0A803TCH1</accession>
<dbReference type="InterPro" id="IPR035992">
    <property type="entry name" value="Ricin_B-like_lectins"/>
</dbReference>
<dbReference type="InterPro" id="IPR052678">
    <property type="entry name" value="OST-beta_subunit"/>
</dbReference>
<dbReference type="GeneID" id="103280372"/>
<dbReference type="KEGG" id="acs:103280372"/>
<evidence type="ECO:0000313" key="4">
    <source>
        <dbReference type="Ensembl" id="ENSACAP00000032911.1"/>
    </source>
</evidence>
<sequence>MGLFKSGPNWTFLLLWLQASGGESFLIKNSRLGKCIHVFPHAVDQVGLSECKPHSLHHQWRWNLAVKAVVSLATKQCLSVSHPEEFALAQLAACEEEGSPQGWACSQKGHLTLQGSGLHLTTKPGGHKAFLSKEKDKFSRWKTLTDKIVCAGEPDVMDPGFGDQVEESLDPLEWVPESKSTASLELHMTFSVEATTVPPATIWEDFSNITSTFSKNEDGDFVEDQERYTHHKKHPRKAAGSRHPGTNWKTVMLVLSPVAFILGLVILLLNIHYNRKKKRMLSALKSRQVRQEEGLSLPGTPASSPKVQVAPAFPSPSLKHGEILIEWKDGTITPLFDGTSEQRC</sequence>
<evidence type="ECO:0000259" key="3">
    <source>
        <dbReference type="Pfam" id="PF00652"/>
    </source>
</evidence>
<dbReference type="GeneTree" id="ENSGT00530000067979"/>
<keyword evidence="5" id="KW-1185">Reference proteome</keyword>
<proteinExistence type="predicted"/>
<dbReference type="SUPFAM" id="SSF50370">
    <property type="entry name" value="Ricin B-like lectins"/>
    <property type="match status" value="1"/>
</dbReference>
<reference evidence="4" key="2">
    <citation type="submission" date="2025-08" db="UniProtKB">
        <authorList>
            <consortium name="Ensembl"/>
        </authorList>
    </citation>
    <scope>IDENTIFICATION</scope>
</reference>
<keyword evidence="1" id="KW-0472">Membrane</keyword>
<dbReference type="PROSITE" id="PS50231">
    <property type="entry name" value="RICIN_B_LECTIN"/>
    <property type="match status" value="1"/>
</dbReference>
<dbReference type="InterPro" id="IPR000772">
    <property type="entry name" value="Ricin_B_lectin"/>
</dbReference>
<dbReference type="Ensembl" id="ENSACAT00000039627.1">
    <property type="protein sequence ID" value="ENSACAP00000032911.1"/>
    <property type="gene ID" value="ENSACAG00000044858.1"/>
</dbReference>
<dbReference type="PANTHER" id="PTHR36129:SF2">
    <property type="entry name" value="RICIN B LECTIN DOMAIN-CONTAINING PROTEIN"/>
    <property type="match status" value="1"/>
</dbReference>
<reference evidence="4" key="1">
    <citation type="submission" date="2009-12" db="EMBL/GenBank/DDBJ databases">
        <title>The Genome Sequence of Anolis carolinensis (Green Anole Lizard).</title>
        <authorList>
            <consortium name="The Genome Sequencing Platform"/>
            <person name="Di Palma F."/>
            <person name="Alfoldi J."/>
            <person name="Heiman D."/>
            <person name="Young S."/>
            <person name="Grabherr M."/>
            <person name="Johnson J."/>
            <person name="Lander E.S."/>
            <person name="Lindblad-Toh K."/>
        </authorList>
    </citation>
    <scope>NUCLEOTIDE SEQUENCE [LARGE SCALE GENOMIC DNA]</scope>
    <source>
        <strain evidence="4">JBL SC #1</strain>
    </source>
</reference>
<protein>
    <recommendedName>
        <fullName evidence="3">Ricin B lectin domain-containing protein</fullName>
    </recommendedName>
</protein>
<feature type="chain" id="PRO_5032304809" description="Ricin B lectin domain-containing protein" evidence="2">
    <location>
        <begin position="23"/>
        <end position="344"/>
    </location>
</feature>
<gene>
    <name evidence="4" type="primary">LOC103280372</name>
</gene>
<organism evidence="4 5">
    <name type="scientific">Anolis carolinensis</name>
    <name type="common">Green anole</name>
    <name type="synonym">American chameleon</name>
    <dbReference type="NCBI Taxonomy" id="28377"/>
    <lineage>
        <taxon>Eukaryota</taxon>
        <taxon>Metazoa</taxon>
        <taxon>Chordata</taxon>
        <taxon>Craniata</taxon>
        <taxon>Vertebrata</taxon>
        <taxon>Euteleostomi</taxon>
        <taxon>Lepidosauria</taxon>
        <taxon>Squamata</taxon>
        <taxon>Bifurcata</taxon>
        <taxon>Unidentata</taxon>
        <taxon>Episquamata</taxon>
        <taxon>Toxicofera</taxon>
        <taxon>Iguania</taxon>
        <taxon>Dactyloidae</taxon>
        <taxon>Anolis</taxon>
    </lineage>
</organism>
<dbReference type="Pfam" id="PF00652">
    <property type="entry name" value="Ricin_B_lectin"/>
    <property type="match status" value="1"/>
</dbReference>
<evidence type="ECO:0000256" key="1">
    <source>
        <dbReference type="SAM" id="Phobius"/>
    </source>
</evidence>
<feature type="domain" description="Ricin B lectin" evidence="3">
    <location>
        <begin position="25"/>
        <end position="132"/>
    </location>
</feature>
<feature type="transmembrane region" description="Helical" evidence="1">
    <location>
        <begin position="251"/>
        <end position="271"/>
    </location>
</feature>
<evidence type="ECO:0000313" key="5">
    <source>
        <dbReference type="Proteomes" id="UP000001646"/>
    </source>
</evidence>
<dbReference type="InParanoid" id="A0A803TCH1"/>
<dbReference type="AlphaFoldDB" id="A0A803TCH1"/>
<dbReference type="Gene3D" id="2.80.10.50">
    <property type="match status" value="1"/>
</dbReference>
<evidence type="ECO:0000256" key="2">
    <source>
        <dbReference type="SAM" id="SignalP"/>
    </source>
</evidence>